<feature type="transmembrane region" description="Helical" evidence="1">
    <location>
        <begin position="121"/>
        <end position="138"/>
    </location>
</feature>
<feature type="transmembrane region" description="Helical" evidence="1">
    <location>
        <begin position="187"/>
        <end position="210"/>
    </location>
</feature>
<reference evidence="2" key="1">
    <citation type="journal article" date="2020" name="mSystems">
        <title>Genome- and Community-Level Interaction Insights into Carbon Utilization and Element Cycling Functions of Hydrothermarchaeota in Hydrothermal Sediment.</title>
        <authorList>
            <person name="Zhou Z."/>
            <person name="Liu Y."/>
            <person name="Xu W."/>
            <person name="Pan J."/>
            <person name="Luo Z.H."/>
            <person name="Li M."/>
        </authorList>
    </citation>
    <scope>NUCLEOTIDE SEQUENCE [LARGE SCALE GENOMIC DNA]</scope>
    <source>
        <strain evidence="2">SpSt-339</strain>
    </source>
</reference>
<dbReference type="EMBL" id="DSOK01000222">
    <property type="protein sequence ID" value="HEN15321.1"/>
    <property type="molecule type" value="Genomic_DNA"/>
</dbReference>
<evidence type="ECO:0000256" key="1">
    <source>
        <dbReference type="SAM" id="Phobius"/>
    </source>
</evidence>
<keyword evidence="1" id="KW-1133">Transmembrane helix</keyword>
<accession>A0A7C2K0R0</accession>
<evidence type="ECO:0000313" key="2">
    <source>
        <dbReference type="EMBL" id="HEN15321.1"/>
    </source>
</evidence>
<name>A0A7C2K0R0_9PLAN</name>
<keyword evidence="1" id="KW-0812">Transmembrane</keyword>
<sequence length="237" mass="27583">MTIDRANRDRLIVSINRYLSEETTAFKFDDELFAIREATTDQTIHLAVELLWTCYDDLNDHKVHLTREVWDYVQRLLLVLESDATIELQTRRHWDAAQLWAAMTLTAVAAVSIAIGLEWQLLLLWPVMWCVSLLIFHTRDVDDKAGEPLIEPFVSISQIAELHRPLTRFRKRRYPPIIAGRRIRRGWAAIAMALWLHSAWLMFSPFALLWQSLPRTEGHLRVSLPEEDSLSLECISP</sequence>
<dbReference type="AlphaFoldDB" id="A0A7C2K0R0"/>
<comment type="caution">
    <text evidence="2">The sequence shown here is derived from an EMBL/GenBank/DDBJ whole genome shotgun (WGS) entry which is preliminary data.</text>
</comment>
<protein>
    <submittedName>
        <fullName evidence="2">Uncharacterized protein</fullName>
    </submittedName>
</protein>
<proteinExistence type="predicted"/>
<feature type="transmembrane region" description="Helical" evidence="1">
    <location>
        <begin position="97"/>
        <end position="115"/>
    </location>
</feature>
<keyword evidence="1" id="KW-0472">Membrane</keyword>
<gene>
    <name evidence="2" type="ORF">ENQ76_07620</name>
</gene>
<organism evidence="2">
    <name type="scientific">Schlesneria paludicola</name>
    <dbReference type="NCBI Taxonomy" id="360056"/>
    <lineage>
        <taxon>Bacteria</taxon>
        <taxon>Pseudomonadati</taxon>
        <taxon>Planctomycetota</taxon>
        <taxon>Planctomycetia</taxon>
        <taxon>Planctomycetales</taxon>
        <taxon>Planctomycetaceae</taxon>
        <taxon>Schlesneria</taxon>
    </lineage>
</organism>